<dbReference type="InterPro" id="IPR036265">
    <property type="entry name" value="HIT-like_sf"/>
</dbReference>
<evidence type="ECO:0000313" key="16">
    <source>
        <dbReference type="Proteomes" id="UP000825002"/>
    </source>
</evidence>
<dbReference type="Pfam" id="PF02744">
    <property type="entry name" value="GalP_UDP_tr_C"/>
    <property type="match status" value="1"/>
</dbReference>
<comment type="catalytic activity">
    <reaction evidence="1 11">
        <text>alpha-D-galactose 1-phosphate + UDP-alpha-D-glucose = alpha-D-glucose 1-phosphate + UDP-alpha-D-galactose</text>
        <dbReference type="Rhea" id="RHEA:13989"/>
        <dbReference type="ChEBI" id="CHEBI:58336"/>
        <dbReference type="ChEBI" id="CHEBI:58601"/>
        <dbReference type="ChEBI" id="CHEBI:58885"/>
        <dbReference type="ChEBI" id="CHEBI:66914"/>
        <dbReference type="EC" id="2.7.7.12"/>
    </reaction>
</comment>
<evidence type="ECO:0000256" key="3">
    <source>
        <dbReference type="ARBA" id="ARBA00004947"/>
    </source>
</evidence>
<dbReference type="PANTHER" id="PTHR11943">
    <property type="entry name" value="GALACTOSE-1-PHOSPHATE URIDYLYLTRANSFERASE"/>
    <property type="match status" value="1"/>
</dbReference>
<gene>
    <name evidence="15" type="primary">Galt</name>
    <name evidence="15" type="ORF">GZH46_02048</name>
</gene>
<evidence type="ECO:0000259" key="13">
    <source>
        <dbReference type="Pfam" id="PF01087"/>
    </source>
</evidence>
<comment type="caution">
    <text evidence="15">The sequence shown here is derived from an EMBL/GenBank/DDBJ whole genome shotgun (WGS) entry which is preliminary data.</text>
</comment>
<protein>
    <recommendedName>
        <fullName evidence="11">Galactose-1-phosphate uridylyltransferase</fullName>
        <ecNumber evidence="11">2.7.7.12</ecNumber>
    </recommendedName>
</protein>
<evidence type="ECO:0000313" key="15">
    <source>
        <dbReference type="EMBL" id="KAG9509431.1"/>
    </source>
</evidence>
<dbReference type="Gene3D" id="3.30.428.10">
    <property type="entry name" value="HIT-like"/>
    <property type="match status" value="2"/>
</dbReference>
<dbReference type="InterPro" id="IPR005850">
    <property type="entry name" value="GalP_Utransf_C"/>
</dbReference>
<dbReference type="Proteomes" id="UP000825002">
    <property type="component" value="Unassembled WGS sequence"/>
</dbReference>
<dbReference type="Pfam" id="PF01087">
    <property type="entry name" value="GalP_UDP_transf"/>
    <property type="match status" value="2"/>
</dbReference>
<evidence type="ECO:0000256" key="4">
    <source>
        <dbReference type="ARBA" id="ARBA00010951"/>
    </source>
</evidence>
<dbReference type="InterPro" id="IPR019779">
    <property type="entry name" value="GalP_UDPtransf1_His-AS"/>
</dbReference>
<dbReference type="GO" id="GO:0016779">
    <property type="term" value="F:nucleotidyltransferase activity"/>
    <property type="evidence" value="ECO:0007669"/>
    <property type="project" value="UniProtKB-KW"/>
</dbReference>
<keyword evidence="8" id="KW-0862">Zinc</keyword>
<keyword evidence="9 11" id="KW-0299">Galactose metabolism</keyword>
<feature type="non-terminal residue" evidence="15">
    <location>
        <position position="1"/>
    </location>
</feature>
<feature type="region of interest" description="Disordered" evidence="12">
    <location>
        <begin position="128"/>
        <end position="164"/>
    </location>
</feature>
<name>A0ABQ7S7P2_9ACAR</name>
<feature type="region of interest" description="Disordered" evidence="12">
    <location>
        <begin position="1"/>
        <end position="27"/>
    </location>
</feature>
<dbReference type="EMBL" id="JAIFTH010000479">
    <property type="protein sequence ID" value="KAG9509431.1"/>
    <property type="molecule type" value="Genomic_DNA"/>
</dbReference>
<comment type="similarity">
    <text evidence="4 11">Belongs to the galactose-1-phosphate uridylyltransferase type 1 family.</text>
</comment>
<evidence type="ECO:0000256" key="5">
    <source>
        <dbReference type="ARBA" id="ARBA00022679"/>
    </source>
</evidence>
<dbReference type="NCBIfam" id="TIGR00209">
    <property type="entry name" value="galT_1"/>
    <property type="match status" value="1"/>
</dbReference>
<feature type="domain" description="Galactose-1-phosphate uridyl transferase N-terminal" evidence="13">
    <location>
        <begin position="310"/>
        <end position="397"/>
    </location>
</feature>
<proteinExistence type="inferred from homology"/>
<dbReference type="PANTHER" id="PTHR11943:SF1">
    <property type="entry name" value="GALACTOSE-1-PHOSPHATE URIDYLYLTRANSFERASE"/>
    <property type="match status" value="1"/>
</dbReference>
<evidence type="ECO:0000256" key="9">
    <source>
        <dbReference type="ARBA" id="ARBA00023144"/>
    </source>
</evidence>
<keyword evidence="7 11" id="KW-0479">Metal-binding</keyword>
<evidence type="ECO:0000256" key="2">
    <source>
        <dbReference type="ARBA" id="ARBA00001947"/>
    </source>
</evidence>
<feature type="domain" description="Galactose-1-phosphate uridyl transferase N-terminal" evidence="13">
    <location>
        <begin position="101"/>
        <end position="184"/>
    </location>
</feature>
<evidence type="ECO:0000256" key="10">
    <source>
        <dbReference type="ARBA" id="ARBA00023277"/>
    </source>
</evidence>
<evidence type="ECO:0000256" key="6">
    <source>
        <dbReference type="ARBA" id="ARBA00022695"/>
    </source>
</evidence>
<keyword evidence="10 11" id="KW-0119">Carbohydrate metabolism</keyword>
<feature type="domain" description="Galactose-1-phosphate uridyl transferase C-terminal" evidence="14">
    <location>
        <begin position="405"/>
        <end position="568"/>
    </location>
</feature>
<organism evidence="15 16">
    <name type="scientific">Fragariocoptes setiger</name>
    <dbReference type="NCBI Taxonomy" id="1670756"/>
    <lineage>
        <taxon>Eukaryota</taxon>
        <taxon>Metazoa</taxon>
        <taxon>Ecdysozoa</taxon>
        <taxon>Arthropoda</taxon>
        <taxon>Chelicerata</taxon>
        <taxon>Arachnida</taxon>
        <taxon>Acari</taxon>
        <taxon>Acariformes</taxon>
        <taxon>Trombidiformes</taxon>
        <taxon>Prostigmata</taxon>
        <taxon>Eupodina</taxon>
        <taxon>Eriophyoidea</taxon>
        <taxon>Phytoptidae</taxon>
        <taxon>Fragariocoptes</taxon>
    </lineage>
</organism>
<evidence type="ECO:0000259" key="14">
    <source>
        <dbReference type="Pfam" id="PF02744"/>
    </source>
</evidence>
<dbReference type="InterPro" id="IPR005849">
    <property type="entry name" value="GalP_Utransf_N"/>
</dbReference>
<reference evidence="15 16" key="1">
    <citation type="submission" date="2020-10" db="EMBL/GenBank/DDBJ databases">
        <authorList>
            <person name="Klimov P.B."/>
            <person name="Dyachkov S.M."/>
            <person name="Chetverikov P.E."/>
        </authorList>
    </citation>
    <scope>NUCLEOTIDE SEQUENCE [LARGE SCALE GENOMIC DNA]</scope>
    <source>
        <strain evidence="15">BMOC 18-1129-001#AD2665</strain>
        <tissue evidence="15">Entire mites</tissue>
    </source>
</reference>
<keyword evidence="16" id="KW-1185">Reference proteome</keyword>
<accession>A0ABQ7S7P2</accession>
<evidence type="ECO:0000256" key="11">
    <source>
        <dbReference type="RuleBase" id="RU000506"/>
    </source>
</evidence>
<evidence type="ECO:0000256" key="12">
    <source>
        <dbReference type="SAM" id="MobiDB-lite"/>
    </source>
</evidence>
<sequence>NAQSSRSSNQGPNSGESEISYHSNQPYSSAIDSHISNVEQTGTNSVITSSSDNNKHTKSKTQYYVNGKLIKLSLFDRFRIRLMSRYERQAFLAEKLLKQEHRQHRRYNILKDRWVLVCPHRVQRPWQGQYEQVDDPDRRQREQQSTSSTNHLAPGAVRSSGHRNPDYKGTFVFDNDYPALIPERVFDMTRSRSISSACPSTAGLLNGQSLSANSEAMQPHNSFSLHPSALTGPGTATSRGSNFDCTSSIGEAATDTSPSTRLMRSRYKSLLINGDTGNLESAFVGSGSEAMVPNIDEIDDDYGESLWYENEIKPNSLLKVCKASGRCRVICYHTNPEQTISMMRVSEIQAIIQAWITQHNELGRTHKWVQIFENRGNIMGCSNPHPHCQVWASDYLPNEPKILNRNQLRYYQRFKSPMLMDYLRQERRTQDRIIAQNVSWVVLVPFWAVWPFETMVLPKRHLLRIHEMNEDERRDLAVILKILLTKYDNMFKCSFPYSMGWYGAPTSEYMKHDMSHWVCHCSFYPPLLRSAAIKKFMVGYELFAEEQRDLTPEKAAELLRETSSVHYRL</sequence>
<dbReference type="EC" id="2.7.7.12" evidence="11"/>
<evidence type="ECO:0000256" key="7">
    <source>
        <dbReference type="ARBA" id="ARBA00022723"/>
    </source>
</evidence>
<keyword evidence="5 11" id="KW-0808">Transferase</keyword>
<keyword evidence="6 11" id="KW-0548">Nucleotidyltransferase</keyword>
<evidence type="ECO:0000256" key="1">
    <source>
        <dbReference type="ARBA" id="ARBA00001107"/>
    </source>
</evidence>
<comment type="cofactor">
    <cofactor evidence="2">
        <name>Zn(2+)</name>
        <dbReference type="ChEBI" id="CHEBI:29105"/>
    </cofactor>
</comment>
<evidence type="ECO:0000256" key="8">
    <source>
        <dbReference type="ARBA" id="ARBA00022833"/>
    </source>
</evidence>
<comment type="pathway">
    <text evidence="3 11">Carbohydrate metabolism; galactose metabolism.</text>
</comment>
<dbReference type="SUPFAM" id="SSF54197">
    <property type="entry name" value="HIT-like"/>
    <property type="match status" value="3"/>
</dbReference>
<dbReference type="PROSITE" id="PS00117">
    <property type="entry name" value="GAL_P_UDP_TRANSF_I"/>
    <property type="match status" value="1"/>
</dbReference>
<dbReference type="InterPro" id="IPR001937">
    <property type="entry name" value="GalP_UDPtransf1"/>
</dbReference>